<feature type="domain" description="RelA/SpoT" evidence="1">
    <location>
        <begin position="47"/>
        <end position="174"/>
    </location>
</feature>
<comment type="caution">
    <text evidence="2">The sequence shown here is derived from an EMBL/GenBank/DDBJ whole genome shotgun (WGS) entry which is preliminary data.</text>
</comment>
<dbReference type="SMART" id="SM00954">
    <property type="entry name" value="RelA_SpoT"/>
    <property type="match status" value="1"/>
</dbReference>
<dbReference type="InterPro" id="IPR043519">
    <property type="entry name" value="NT_sf"/>
</dbReference>
<dbReference type="Proteomes" id="UP001172708">
    <property type="component" value="Unassembled WGS sequence"/>
</dbReference>
<dbReference type="Gene3D" id="1.10.287.860">
    <property type="entry name" value="Nucleotidyltransferase"/>
    <property type="match status" value="1"/>
</dbReference>
<keyword evidence="3" id="KW-1185">Reference proteome</keyword>
<dbReference type="EMBL" id="JAUHQA010000001">
    <property type="protein sequence ID" value="MDN4481243.1"/>
    <property type="molecule type" value="Genomic_DNA"/>
</dbReference>
<gene>
    <name evidence="2" type="ORF">QQX02_09935</name>
</gene>
<dbReference type="InterPro" id="IPR007685">
    <property type="entry name" value="RelA_SpoT"/>
</dbReference>
<protein>
    <recommendedName>
        <fullName evidence="1">RelA/SpoT domain-containing protein</fullName>
    </recommendedName>
</protein>
<evidence type="ECO:0000259" key="1">
    <source>
        <dbReference type="SMART" id="SM00954"/>
    </source>
</evidence>
<reference evidence="2" key="1">
    <citation type="submission" date="2023-06" db="EMBL/GenBank/DDBJ databases">
        <title>Egi l300058.</title>
        <authorList>
            <person name="Gao L."/>
            <person name="Fang B.-Z."/>
            <person name="Li W.-J."/>
        </authorList>
    </citation>
    <scope>NUCLEOTIDE SEQUENCE</scope>
    <source>
        <strain evidence="2">EGI L300058</strain>
    </source>
</reference>
<evidence type="ECO:0000313" key="3">
    <source>
        <dbReference type="Proteomes" id="UP001172708"/>
    </source>
</evidence>
<proteinExistence type="predicted"/>
<dbReference type="Gene3D" id="3.30.460.10">
    <property type="entry name" value="Beta Polymerase, domain 2"/>
    <property type="match status" value="1"/>
</dbReference>
<name>A0ABT8GII1_9MICO</name>
<dbReference type="RefSeq" id="WP_301142804.1">
    <property type="nucleotide sequence ID" value="NZ_JAUHQA010000001.1"/>
</dbReference>
<dbReference type="Pfam" id="PF04607">
    <property type="entry name" value="RelA_SpoT"/>
    <property type="match status" value="1"/>
</dbReference>
<dbReference type="PANTHER" id="PTHR41773">
    <property type="entry name" value="GTP PYROPHOSPHATASE-RELATED"/>
    <property type="match status" value="1"/>
</dbReference>
<sequence length="375" mass="42075">MSKGIGRGNYGAYASATGSLEGLGKSVCTFLEALLAAEEVPVHSVSHRVKTIESADSKMARKSETYGTYADLLDLLGIRIITYFPDDVDAVCTIVEREFDVDSLNSVDKREALAPNVFGYLSAHYVVALADNRSKLPEYRVWADLRFEVQVRSILQHAWAEIEHDLGYKSEEALPRSFRRRFSRLAGLLELADAEFQSIRVDLAAYQVTVGERVEASPGEVGLNQTSLRAWLERSEVAARVDEELAEIAEVALRVTEDERLARDARTLAEVGVDTAEQLTVAMAKYEQYIVKFFDLWWNRALPDTPERASAMHRDLPHGISFFYLAYVLIAQRSESELRDYIEAKGFRSGSKKQVIAQVRETWDAVVRELGEPSA</sequence>
<organism evidence="2 3">
    <name type="scientific">Demequina muriae</name>
    <dbReference type="NCBI Taxonomy" id="3051664"/>
    <lineage>
        <taxon>Bacteria</taxon>
        <taxon>Bacillati</taxon>
        <taxon>Actinomycetota</taxon>
        <taxon>Actinomycetes</taxon>
        <taxon>Micrococcales</taxon>
        <taxon>Demequinaceae</taxon>
        <taxon>Demequina</taxon>
    </lineage>
</organism>
<dbReference type="SUPFAM" id="SSF81301">
    <property type="entry name" value="Nucleotidyltransferase"/>
    <property type="match status" value="1"/>
</dbReference>
<dbReference type="CDD" id="cd05399">
    <property type="entry name" value="NT_Rel-Spo_like"/>
    <property type="match status" value="1"/>
</dbReference>
<evidence type="ECO:0000313" key="2">
    <source>
        <dbReference type="EMBL" id="MDN4481243.1"/>
    </source>
</evidence>
<accession>A0ABT8GII1</accession>
<dbReference type="PANTHER" id="PTHR41773:SF1">
    <property type="entry name" value="RELA_SPOT DOMAIN-CONTAINING PROTEIN"/>
    <property type="match status" value="1"/>
</dbReference>